<dbReference type="EMBL" id="SADV01000004">
    <property type="protein sequence ID" value="TQR35963.1"/>
    <property type="molecule type" value="Genomic_DNA"/>
</dbReference>
<evidence type="ECO:0000313" key="6">
    <source>
        <dbReference type="EMBL" id="TQR35963.1"/>
    </source>
</evidence>
<dbReference type="Gene3D" id="3.40.50.10310">
    <property type="entry name" value="Creatininase"/>
    <property type="match status" value="1"/>
</dbReference>
<dbReference type="GO" id="GO:0009231">
    <property type="term" value="P:riboflavin biosynthetic process"/>
    <property type="evidence" value="ECO:0007669"/>
    <property type="project" value="TreeGrafter"/>
</dbReference>
<evidence type="ECO:0000256" key="4">
    <source>
        <dbReference type="ARBA" id="ARBA00022833"/>
    </source>
</evidence>
<dbReference type="GO" id="GO:0016811">
    <property type="term" value="F:hydrolase activity, acting on carbon-nitrogen (but not peptide) bonds, in linear amides"/>
    <property type="evidence" value="ECO:0007669"/>
    <property type="project" value="TreeGrafter"/>
</dbReference>
<dbReference type="Pfam" id="PF02633">
    <property type="entry name" value="Creatininase"/>
    <property type="match status" value="1"/>
</dbReference>
<dbReference type="Proteomes" id="UP000317944">
    <property type="component" value="Unassembled WGS sequence"/>
</dbReference>
<keyword evidence="2" id="KW-0479">Metal-binding</keyword>
<dbReference type="InterPro" id="IPR003785">
    <property type="entry name" value="Creatininase/forma_Hydrolase"/>
</dbReference>
<organism evidence="6 7">
    <name type="scientific">Lysinibacillus sphaericus</name>
    <name type="common">Bacillus sphaericus</name>
    <dbReference type="NCBI Taxonomy" id="1421"/>
    <lineage>
        <taxon>Bacteria</taxon>
        <taxon>Bacillati</taxon>
        <taxon>Bacillota</taxon>
        <taxon>Bacilli</taxon>
        <taxon>Bacillales</taxon>
        <taxon>Bacillaceae</taxon>
        <taxon>Lysinibacillus</taxon>
    </lineage>
</organism>
<proteinExistence type="inferred from homology"/>
<name>A0A544UQ38_LYSSH</name>
<dbReference type="PANTHER" id="PTHR35005:SF1">
    <property type="entry name" value="2-AMINO-5-FORMYLAMINO-6-RIBOSYLAMINOPYRIMIDIN-4(3H)-ONE 5'-MONOPHOSPHATE DEFORMYLASE"/>
    <property type="match status" value="1"/>
</dbReference>
<evidence type="ECO:0000256" key="2">
    <source>
        <dbReference type="ARBA" id="ARBA00022723"/>
    </source>
</evidence>
<protein>
    <submittedName>
        <fullName evidence="6">Creatininase family protein</fullName>
    </submittedName>
</protein>
<comment type="caution">
    <text evidence="6">The sequence shown here is derived from an EMBL/GenBank/DDBJ whole genome shotgun (WGS) entry which is preliminary data.</text>
</comment>
<dbReference type="GO" id="GO:0046872">
    <property type="term" value="F:metal ion binding"/>
    <property type="evidence" value="ECO:0007669"/>
    <property type="project" value="UniProtKB-KW"/>
</dbReference>
<sequence length="257" mass="28369">MSYTLAGNGVLTDIPWVDIKSSQLDFLVLATGSVEQHGPHLPLGADYLVAERIAQEVVRRFSVLQLPFTPVGVNFMFQNWAGTLNISAETYTKLIVEIGANAAKICPRLLIINGHDENQPLLLTAAQQLVTDYGMEVVVFEWAELVLDILRSVCESKYEMHAGEGLTSLFLHWFPQHVRMERIKEGTQISGGLASNDIHLDHRAYNPRLINPSPEASGVFGNPSLANAEKGAKISEALIKRVTELVRELNWEGAAAR</sequence>
<comment type="cofactor">
    <cofactor evidence="1">
        <name>Zn(2+)</name>
        <dbReference type="ChEBI" id="CHEBI:29105"/>
    </cofactor>
</comment>
<dbReference type="InterPro" id="IPR024087">
    <property type="entry name" value="Creatininase-like_sf"/>
</dbReference>
<dbReference type="PANTHER" id="PTHR35005">
    <property type="entry name" value="3-DEHYDRO-SCYLLO-INOSOSE HYDROLASE"/>
    <property type="match status" value="1"/>
</dbReference>
<dbReference type="SUPFAM" id="SSF102215">
    <property type="entry name" value="Creatininase"/>
    <property type="match status" value="1"/>
</dbReference>
<dbReference type="RefSeq" id="WP_142508055.1">
    <property type="nucleotide sequence ID" value="NZ_SADV01000004.1"/>
</dbReference>
<keyword evidence="3" id="KW-0378">Hydrolase</keyword>
<evidence type="ECO:0000256" key="5">
    <source>
        <dbReference type="ARBA" id="ARBA00024029"/>
    </source>
</evidence>
<evidence type="ECO:0000313" key="7">
    <source>
        <dbReference type="Proteomes" id="UP000317944"/>
    </source>
</evidence>
<gene>
    <name evidence="6" type="ORF">C7Y47_06670</name>
</gene>
<evidence type="ECO:0000256" key="3">
    <source>
        <dbReference type="ARBA" id="ARBA00022801"/>
    </source>
</evidence>
<evidence type="ECO:0000256" key="1">
    <source>
        <dbReference type="ARBA" id="ARBA00001947"/>
    </source>
</evidence>
<dbReference type="OrthoDB" id="9801445at2"/>
<accession>A0A544UQ38</accession>
<comment type="similarity">
    <text evidence="5">Belongs to the creatininase superfamily.</text>
</comment>
<reference evidence="6 7" key="1">
    <citation type="submission" date="2018-03" db="EMBL/GenBank/DDBJ databases">
        <title>Aerobic endospore-forming bacteria genome sequencing and assembly.</title>
        <authorList>
            <person name="Cavalcante D.A."/>
            <person name="Driks A."/>
            <person name="Putonti C."/>
            <person name="De-Souza M.T."/>
        </authorList>
    </citation>
    <scope>NUCLEOTIDE SEQUENCE [LARGE SCALE GENOMIC DNA]</scope>
    <source>
        <strain evidence="6 7">SDF0037</strain>
    </source>
</reference>
<dbReference type="AlphaFoldDB" id="A0A544UQ38"/>
<keyword evidence="4" id="KW-0862">Zinc</keyword>